<evidence type="ECO:0000256" key="1">
    <source>
        <dbReference type="ARBA" id="ARBA00004651"/>
    </source>
</evidence>
<reference evidence="10" key="1">
    <citation type="submission" date="2023-08" db="EMBL/GenBank/DDBJ databases">
        <title>Nitrogen cycling bacteria in agricultural field soils.</title>
        <authorList>
            <person name="Jang J."/>
        </authorList>
    </citation>
    <scope>NUCLEOTIDE SEQUENCE</scope>
    <source>
        <strain evidence="10">PS3-36</strain>
    </source>
</reference>
<evidence type="ECO:0000256" key="6">
    <source>
        <dbReference type="ARBA" id="ARBA00022989"/>
    </source>
</evidence>
<comment type="similarity">
    <text evidence="2">Belongs to the ABC-2 integral membrane protein family.</text>
</comment>
<feature type="transmembrane region" description="Helical" evidence="8">
    <location>
        <begin position="21"/>
        <end position="43"/>
    </location>
</feature>
<dbReference type="Proteomes" id="UP001178888">
    <property type="component" value="Unassembled WGS sequence"/>
</dbReference>
<comment type="subcellular location">
    <subcellularLocation>
        <location evidence="1">Cell membrane</location>
        <topology evidence="1">Multi-pass membrane protein</topology>
    </subcellularLocation>
</comment>
<evidence type="ECO:0000313" key="10">
    <source>
        <dbReference type="EMBL" id="MDQ6600875.1"/>
    </source>
</evidence>
<comment type="caution">
    <text evidence="10">The sequence shown here is derived from an EMBL/GenBank/DDBJ whole genome shotgun (WGS) entry which is preliminary data.</text>
</comment>
<dbReference type="PANTHER" id="PTHR30294:SF48">
    <property type="entry name" value="LINEARMYCIN RESISTANCE PERMEASE PROTEIN LNRM"/>
    <property type="match status" value="1"/>
</dbReference>
<feature type="domain" description="ABC transmembrane type-2" evidence="9">
    <location>
        <begin position="140"/>
        <end position="369"/>
    </location>
</feature>
<evidence type="ECO:0000256" key="4">
    <source>
        <dbReference type="ARBA" id="ARBA00022475"/>
    </source>
</evidence>
<feature type="transmembrane region" description="Helical" evidence="8">
    <location>
        <begin position="290"/>
        <end position="309"/>
    </location>
</feature>
<feature type="transmembrane region" description="Helical" evidence="8">
    <location>
        <begin position="179"/>
        <end position="202"/>
    </location>
</feature>
<gene>
    <name evidence="10" type="ORF">RCG21_32275</name>
</gene>
<keyword evidence="5 8" id="KW-0812">Transmembrane</keyword>
<dbReference type="PANTHER" id="PTHR30294">
    <property type="entry name" value="MEMBRANE COMPONENT OF ABC TRANSPORTER YHHJ-RELATED"/>
    <property type="match status" value="1"/>
</dbReference>
<dbReference type="AlphaFoldDB" id="A0AA90TWP4"/>
<keyword evidence="4" id="KW-1003">Cell membrane</keyword>
<evidence type="ECO:0000256" key="8">
    <source>
        <dbReference type="SAM" id="Phobius"/>
    </source>
</evidence>
<keyword evidence="7 8" id="KW-0472">Membrane</keyword>
<protein>
    <submittedName>
        <fullName evidence="10">ABC transporter permease</fullName>
    </submittedName>
</protein>
<dbReference type="InterPro" id="IPR051449">
    <property type="entry name" value="ABC-2_transporter_component"/>
</dbReference>
<dbReference type="GO" id="GO:0005886">
    <property type="term" value="C:plasma membrane"/>
    <property type="evidence" value="ECO:0007669"/>
    <property type="project" value="UniProtKB-SubCell"/>
</dbReference>
<accession>A0AA90TWP4</accession>
<proteinExistence type="inferred from homology"/>
<evidence type="ECO:0000256" key="3">
    <source>
        <dbReference type="ARBA" id="ARBA00022448"/>
    </source>
</evidence>
<sequence>MNIVNIAVKQIKHTIRDKRALIFMLAFPLVLMVILGTALSNAFDNKIAIENIQVLYKNSASPHLSSSFEAFAKGVSKSGVHFKKVFSAAEGKKEVKDNHYTAFVEVTNNGLQLYGNNRNSIEESIVQGMLTAFEDKYNVTAAVASVDAKEVRTDMTSNSHNFIKEESINSAKQPGSMDYYAMAMTTMIALYGAMNASSLIRAERSRNTSLRLAAAPIRKSEIFLGKILGCITINTLCLLAVVAFSHLVFKANWGNHIGTVILVLITEVILAVSFGLGISYMAKTSDSANMILMLAVQLASFFGGAYFKIDNPTGILNFVSNLSPLTWANRGLTKIIYGNDLSASIPVITLNLGIAAVFLVITIFSLRRREGL</sequence>
<feature type="transmembrane region" description="Helical" evidence="8">
    <location>
        <begin position="343"/>
        <end position="366"/>
    </location>
</feature>
<evidence type="ECO:0000256" key="7">
    <source>
        <dbReference type="ARBA" id="ARBA00023136"/>
    </source>
</evidence>
<evidence type="ECO:0000256" key="2">
    <source>
        <dbReference type="ARBA" id="ARBA00007783"/>
    </source>
</evidence>
<feature type="transmembrane region" description="Helical" evidence="8">
    <location>
        <begin position="223"/>
        <end position="244"/>
    </location>
</feature>
<evidence type="ECO:0000259" key="9">
    <source>
        <dbReference type="PROSITE" id="PS51012"/>
    </source>
</evidence>
<dbReference type="EMBL" id="JAVGVR010000002">
    <property type="protein sequence ID" value="MDQ6600875.1"/>
    <property type="molecule type" value="Genomic_DNA"/>
</dbReference>
<keyword evidence="3" id="KW-0813">Transport</keyword>
<keyword evidence="6 8" id="KW-1133">Transmembrane helix</keyword>
<evidence type="ECO:0000256" key="5">
    <source>
        <dbReference type="ARBA" id="ARBA00022692"/>
    </source>
</evidence>
<organism evidence="10 11">
    <name type="scientific">Bacillus salipaludis</name>
    <dbReference type="NCBI Taxonomy" id="2547811"/>
    <lineage>
        <taxon>Bacteria</taxon>
        <taxon>Bacillati</taxon>
        <taxon>Bacillota</taxon>
        <taxon>Bacilli</taxon>
        <taxon>Bacillales</taxon>
        <taxon>Bacillaceae</taxon>
        <taxon>Bacillus</taxon>
    </lineage>
</organism>
<dbReference type="GO" id="GO:0140359">
    <property type="term" value="F:ABC-type transporter activity"/>
    <property type="evidence" value="ECO:0007669"/>
    <property type="project" value="InterPro"/>
</dbReference>
<dbReference type="InterPro" id="IPR047817">
    <property type="entry name" value="ABC2_TM_bact-type"/>
</dbReference>
<name>A0AA90TWP4_9BACI</name>
<dbReference type="PROSITE" id="PS51012">
    <property type="entry name" value="ABC_TM2"/>
    <property type="match status" value="1"/>
</dbReference>
<keyword evidence="11" id="KW-1185">Reference proteome</keyword>
<feature type="transmembrane region" description="Helical" evidence="8">
    <location>
        <begin position="256"/>
        <end position="278"/>
    </location>
</feature>
<dbReference type="RefSeq" id="WP_308914503.1">
    <property type="nucleotide sequence ID" value="NZ_JAVGVR010000002.1"/>
</dbReference>
<dbReference type="Pfam" id="PF12698">
    <property type="entry name" value="ABC2_membrane_3"/>
    <property type="match status" value="1"/>
</dbReference>
<evidence type="ECO:0000313" key="11">
    <source>
        <dbReference type="Proteomes" id="UP001178888"/>
    </source>
</evidence>
<dbReference type="InterPro" id="IPR013525">
    <property type="entry name" value="ABC2_TM"/>
</dbReference>